<evidence type="ECO:0000256" key="2">
    <source>
        <dbReference type="SAM" id="Phobius"/>
    </source>
</evidence>
<keyword evidence="2" id="KW-0812">Transmembrane</keyword>
<feature type="transmembrane region" description="Helical" evidence="2">
    <location>
        <begin position="35"/>
        <end position="54"/>
    </location>
</feature>
<dbReference type="InterPro" id="IPR004474">
    <property type="entry name" value="LytR_CpsA_psr"/>
</dbReference>
<dbReference type="InterPro" id="IPR050922">
    <property type="entry name" value="LytR/CpsA/Psr_CW_biosynth"/>
</dbReference>
<evidence type="ECO:0000259" key="3">
    <source>
        <dbReference type="Pfam" id="PF03816"/>
    </source>
</evidence>
<gene>
    <name evidence="4" type="ORF">CJ208_05020</name>
</gene>
<proteinExistence type="inferred from homology"/>
<dbReference type="AlphaFoldDB" id="A0A2N6ST12"/>
<dbReference type="EMBL" id="PNHD01000005">
    <property type="protein sequence ID" value="PMC60189.1"/>
    <property type="molecule type" value="Genomic_DNA"/>
</dbReference>
<dbReference type="Gene3D" id="3.40.190.10">
    <property type="entry name" value="Periplasmic binding protein-like II"/>
    <property type="match status" value="1"/>
</dbReference>
<reference evidence="4 5" key="1">
    <citation type="submission" date="2017-09" db="EMBL/GenBank/DDBJ databases">
        <title>Bacterial strain isolated from the female urinary microbiota.</title>
        <authorList>
            <person name="Thomas-White K."/>
            <person name="Kumar N."/>
            <person name="Forster S."/>
            <person name="Putonti C."/>
            <person name="Lawley T."/>
            <person name="Wolfe A.J."/>
        </authorList>
    </citation>
    <scope>NUCLEOTIDE SEQUENCE [LARGE SCALE GENOMIC DNA]</scope>
    <source>
        <strain evidence="4 5">UMB0115</strain>
    </source>
</reference>
<feature type="transmembrane region" description="Helical" evidence="2">
    <location>
        <begin position="66"/>
        <end position="83"/>
    </location>
</feature>
<dbReference type="Pfam" id="PF03816">
    <property type="entry name" value="LytR_cpsA_psr"/>
    <property type="match status" value="1"/>
</dbReference>
<evidence type="ECO:0000256" key="1">
    <source>
        <dbReference type="ARBA" id="ARBA00006068"/>
    </source>
</evidence>
<protein>
    <submittedName>
        <fullName evidence="4">Transcriptional regulator</fullName>
    </submittedName>
</protein>
<dbReference type="Gene3D" id="3.40.630.190">
    <property type="entry name" value="LCP protein"/>
    <property type="match status" value="1"/>
</dbReference>
<dbReference type="NCBIfam" id="TIGR00350">
    <property type="entry name" value="lytR_cpsA_psr"/>
    <property type="match status" value="1"/>
</dbReference>
<keyword evidence="2" id="KW-0472">Membrane</keyword>
<dbReference type="RefSeq" id="WP_102164163.1">
    <property type="nucleotide sequence ID" value="NZ_PNHD01000005.1"/>
</dbReference>
<evidence type="ECO:0000313" key="5">
    <source>
        <dbReference type="Proteomes" id="UP000235723"/>
    </source>
</evidence>
<accession>A0A2N6ST12</accession>
<keyword evidence="2" id="KW-1133">Transmembrane helix</keyword>
<comment type="similarity">
    <text evidence="1">Belongs to the LytR/CpsA/Psr (LCP) family.</text>
</comment>
<dbReference type="PANTHER" id="PTHR33392:SF6">
    <property type="entry name" value="POLYISOPRENYL-TEICHOIC ACID--PEPTIDOGLYCAN TEICHOIC ACID TRANSFERASE TAGU"/>
    <property type="match status" value="1"/>
</dbReference>
<comment type="caution">
    <text evidence="4">The sequence shown here is derived from an EMBL/GenBank/DDBJ whole genome shotgun (WGS) entry which is preliminary data.</text>
</comment>
<sequence length="473" mass="52778">MKNKVLASVLGIISLIAAAFFSYNLLSNKLLPSKYQIIIIAGFVLLTLLVVLLVSRKSIVAKTIGIILFSIIIATTITGTFYINKSMKALEKVSNTESIKQTKVKLSLVKLKSSNLEELSKKDDLVTQVYEKENKTDINTFVDEIKGKINKNLKTTDVDSYMLAAKNLITKKTDFIVLNEAYRSVIKDFIPEFDELTEVVGDKEFTRINKLSNQAEDKNSFNLYISGIDTYGPIETVSRSDVNLIVSVNQKTREILITTIPRDTYVPIAGGGNNQKDKLTHAGIYGIDSSIKTLENFLDTKLDYYAKVNFNTLIEVVDVLGGVDVDNVQTFSAGGYNFPKGKVHLDGKKALVFSRERYHLADGDHDRGRNQERVLKAIIEKASRPESLLKTSPILSIAEKSAQTNMSKDFMVQMINKEIDAPKGYEIESQDLKGTGKMGLPSYAMPGYRLYMMVADDSSLKEVKDKIENTLKN</sequence>
<dbReference type="Proteomes" id="UP000235723">
    <property type="component" value="Unassembled WGS sequence"/>
</dbReference>
<evidence type="ECO:0000313" key="4">
    <source>
        <dbReference type="EMBL" id="PMC60189.1"/>
    </source>
</evidence>
<feature type="domain" description="Cell envelope-related transcriptional attenuator" evidence="3">
    <location>
        <begin position="239"/>
        <end position="383"/>
    </location>
</feature>
<organism evidence="4 5">
    <name type="scientific">Finegoldia magna</name>
    <name type="common">Peptostreptococcus magnus</name>
    <dbReference type="NCBI Taxonomy" id="1260"/>
    <lineage>
        <taxon>Bacteria</taxon>
        <taxon>Bacillati</taxon>
        <taxon>Bacillota</taxon>
        <taxon>Tissierellia</taxon>
        <taxon>Tissierellales</taxon>
        <taxon>Peptoniphilaceae</taxon>
        <taxon>Finegoldia</taxon>
    </lineage>
</organism>
<name>A0A2N6ST12_FINMA</name>
<dbReference type="PANTHER" id="PTHR33392">
    <property type="entry name" value="POLYISOPRENYL-TEICHOIC ACID--PEPTIDOGLYCAN TEICHOIC ACID TRANSFERASE TAGU"/>
    <property type="match status" value="1"/>
</dbReference>